<dbReference type="Gene3D" id="2.40.170.20">
    <property type="entry name" value="TonB-dependent receptor, beta-barrel domain"/>
    <property type="match status" value="1"/>
</dbReference>
<dbReference type="InterPro" id="IPR023997">
    <property type="entry name" value="TonB-dep_OMP_SusC/RagA_CS"/>
</dbReference>
<organism evidence="10 11">
    <name type="scientific">Mariniflexile litorale</name>
    <dbReference type="NCBI Taxonomy" id="3045158"/>
    <lineage>
        <taxon>Bacteria</taxon>
        <taxon>Pseudomonadati</taxon>
        <taxon>Bacteroidota</taxon>
        <taxon>Flavobacteriia</taxon>
        <taxon>Flavobacteriales</taxon>
        <taxon>Flavobacteriaceae</taxon>
        <taxon>Mariniflexile</taxon>
    </lineage>
</organism>
<dbReference type="NCBIfam" id="TIGR04056">
    <property type="entry name" value="OMP_RagA_SusC"/>
    <property type="match status" value="1"/>
</dbReference>
<dbReference type="InterPro" id="IPR039426">
    <property type="entry name" value="TonB-dep_rcpt-like"/>
</dbReference>
<protein>
    <submittedName>
        <fullName evidence="10">TonB-dependent receptor</fullName>
    </submittedName>
</protein>
<dbReference type="RefSeq" id="WP_308993897.1">
    <property type="nucleotide sequence ID" value="NZ_CP155618.1"/>
</dbReference>
<evidence type="ECO:0000256" key="6">
    <source>
        <dbReference type="ARBA" id="ARBA00023136"/>
    </source>
</evidence>
<dbReference type="NCBIfam" id="TIGR04057">
    <property type="entry name" value="SusC_RagA_signa"/>
    <property type="match status" value="1"/>
</dbReference>
<dbReference type="InterPro" id="IPR036942">
    <property type="entry name" value="Beta-barrel_TonB_sf"/>
</dbReference>
<dbReference type="InterPro" id="IPR012910">
    <property type="entry name" value="Plug_dom"/>
</dbReference>
<evidence type="ECO:0000256" key="3">
    <source>
        <dbReference type="ARBA" id="ARBA00022452"/>
    </source>
</evidence>
<dbReference type="GO" id="GO:0009279">
    <property type="term" value="C:cell outer membrane"/>
    <property type="evidence" value="ECO:0007669"/>
    <property type="project" value="UniProtKB-SubCell"/>
</dbReference>
<feature type="domain" description="TonB-dependent receptor plug" evidence="9">
    <location>
        <begin position="142"/>
        <end position="249"/>
    </location>
</feature>
<keyword evidence="10" id="KW-0675">Receptor</keyword>
<dbReference type="Pfam" id="PF07715">
    <property type="entry name" value="Plug"/>
    <property type="match status" value="1"/>
</dbReference>
<evidence type="ECO:0000256" key="5">
    <source>
        <dbReference type="ARBA" id="ARBA00022729"/>
    </source>
</evidence>
<keyword evidence="5" id="KW-0732">Signal</keyword>
<name>A0AAU7EE00_9FLAO</name>
<dbReference type="InterPro" id="IPR037066">
    <property type="entry name" value="Plug_dom_sf"/>
</dbReference>
<dbReference type="Gene3D" id="2.60.40.1120">
    <property type="entry name" value="Carboxypeptidase-like, regulatory domain"/>
    <property type="match status" value="1"/>
</dbReference>
<proteinExistence type="inferred from homology"/>
<evidence type="ECO:0000256" key="8">
    <source>
        <dbReference type="PROSITE-ProRule" id="PRU01360"/>
    </source>
</evidence>
<dbReference type="InterPro" id="IPR008969">
    <property type="entry name" value="CarboxyPept-like_regulatory"/>
</dbReference>
<keyword evidence="2 8" id="KW-0813">Transport</keyword>
<dbReference type="PROSITE" id="PS52016">
    <property type="entry name" value="TONB_DEPENDENT_REC_3"/>
    <property type="match status" value="1"/>
</dbReference>
<dbReference type="KEGG" id="mlil:QLS71_012120"/>
<dbReference type="Gene3D" id="2.170.130.10">
    <property type="entry name" value="TonB-dependent receptor, plug domain"/>
    <property type="match status" value="1"/>
</dbReference>
<evidence type="ECO:0000313" key="10">
    <source>
        <dbReference type="EMBL" id="XBL13071.1"/>
    </source>
</evidence>
<evidence type="ECO:0000256" key="2">
    <source>
        <dbReference type="ARBA" id="ARBA00022448"/>
    </source>
</evidence>
<evidence type="ECO:0000313" key="11">
    <source>
        <dbReference type="Proteomes" id="UP001224325"/>
    </source>
</evidence>
<dbReference type="GO" id="GO:0044718">
    <property type="term" value="P:siderophore transmembrane transport"/>
    <property type="evidence" value="ECO:0007669"/>
    <property type="project" value="TreeGrafter"/>
</dbReference>
<accession>A0AAU7EE00</accession>
<dbReference type="Pfam" id="PF13715">
    <property type="entry name" value="CarbopepD_reg_2"/>
    <property type="match status" value="1"/>
</dbReference>
<comment type="similarity">
    <text evidence="8">Belongs to the TonB-dependent receptor family.</text>
</comment>
<keyword evidence="6 8" id="KW-0472">Membrane</keyword>
<reference evidence="10" key="1">
    <citation type="submission" date="2024-04" db="EMBL/GenBank/DDBJ databases">
        <title>Mariniflexile litorale, isolated from the shallow sediments of the Sea of Japan.</title>
        <authorList>
            <person name="Romanenko L."/>
            <person name="Isaeva M."/>
        </authorList>
    </citation>
    <scope>NUCLEOTIDE SEQUENCE [LARGE SCALE GENOMIC DNA]</scope>
    <source>
        <strain evidence="10">KMM 9835</strain>
    </source>
</reference>
<dbReference type="SUPFAM" id="SSF56935">
    <property type="entry name" value="Porins"/>
    <property type="match status" value="1"/>
</dbReference>
<dbReference type="InterPro" id="IPR023996">
    <property type="entry name" value="TonB-dep_OMP_SusC/RagA"/>
</dbReference>
<sequence length="1068" mass="118010">MSELKNNQLKLKFLSGTIWIMALLVSAFSVKSHANTTNSYILNIDEVQNVAIKGEVVSAIDNLPLPGVNITVKGTGIGSVTDFDGKYSLNVPSSESVLVITYLGYKTVEIKVGDQKMINVSLVEDISTLDEVVIVGYGEKKKESLTGAIEQIKSDVFEDRAVTSPALSLQGQTPGLTVTRNSPRPGQEGIGLQIRGATSVNGGEPLIIIDGAPAVGTEFYQMNPDDIESISILKDGSASIYGSRASNGVLLVTTKKGKGKMKIEYTGNYRYNVIGIRPPVPSMEEYATLWLEAAQQDGATRDYWGWGTEENLLRLQNGDEGIYSTDSWGDIFIGDANRFDELFGDSESYQHNLSLSGSTDNTRYRLSAAIADNLGALKTAYDGQKQQNVRFNYDFDVTDRLKIQSGITYQKGKISGPSTGLDATAGSQDPPFFPAYNPYGQWYANFGIAGNRNSTAATTDGGRKDQLDKLAKINFGASYNIIKGLDFRANASYTDLNRRKDEYRLTVQPYTWDGQISPERINTSPLVKAEVLNRTYEIYGAFLDYKISTENGHNFAFMLGLTAERQKEKALYAERAGLQDLGVYDLNAAPIDNIKNSGGSNHWGIYSTISRFNYDYKEKYLLELVGRRDGSSRFAENFKFSNFGSITAGWLISSEKFMENTPINYLKIRGSYGISGNQVGIGLYDYVSSIGTGALPFGSSPVLQNTAYVNGLTSRTRTWEEVKMRNIGLDLGVFQNKLTGSFDLYQKDNNGMLIDVIYPAVLGGTAPKSNSGKLTTTGWEAILGWKETKGDFSYSISVNMSDNNNELVNMEGATEFEAGLVTTREGYPLNSYFLYKTDGLFQTQAEIDDYYAVYTGVKQGELPIQTDATQNIRIGDTKKVDSDGNGYIDDVGGEGDTGDAIFMGDAAPHYIYGINLGASYKGFDFTAFFQGVLEQNVVRSGWLRYPFAQIWTNQTTSYLGKTWTPENTGAAYPRMTSNTTRSAYNWENNDFLLQNNRYMRLKSIVLGYTVPQILTEKTGFSKVRVYFSGNDLFEWTSIKDGYDPEFGESTQTVYPFSRTYSFGVNLSF</sequence>
<dbReference type="SUPFAM" id="SSF49464">
    <property type="entry name" value="Carboxypeptidase regulatory domain-like"/>
    <property type="match status" value="1"/>
</dbReference>
<dbReference type="PANTHER" id="PTHR30069">
    <property type="entry name" value="TONB-DEPENDENT OUTER MEMBRANE RECEPTOR"/>
    <property type="match status" value="1"/>
</dbReference>
<evidence type="ECO:0000256" key="1">
    <source>
        <dbReference type="ARBA" id="ARBA00004571"/>
    </source>
</evidence>
<evidence type="ECO:0000256" key="4">
    <source>
        <dbReference type="ARBA" id="ARBA00022692"/>
    </source>
</evidence>
<keyword evidence="3 8" id="KW-1134">Transmembrane beta strand</keyword>
<keyword evidence="4 8" id="KW-0812">Transmembrane</keyword>
<dbReference type="EMBL" id="CP155618">
    <property type="protein sequence ID" value="XBL13071.1"/>
    <property type="molecule type" value="Genomic_DNA"/>
</dbReference>
<keyword evidence="11" id="KW-1185">Reference proteome</keyword>
<dbReference type="AlphaFoldDB" id="A0AAU7EE00"/>
<dbReference type="Proteomes" id="UP001224325">
    <property type="component" value="Chromosome"/>
</dbReference>
<dbReference type="PANTHER" id="PTHR30069:SF29">
    <property type="entry name" value="HEMOGLOBIN AND HEMOGLOBIN-HAPTOGLOBIN-BINDING PROTEIN 1-RELATED"/>
    <property type="match status" value="1"/>
</dbReference>
<dbReference type="GO" id="GO:0015344">
    <property type="term" value="F:siderophore uptake transmembrane transporter activity"/>
    <property type="evidence" value="ECO:0007669"/>
    <property type="project" value="TreeGrafter"/>
</dbReference>
<evidence type="ECO:0000259" key="9">
    <source>
        <dbReference type="Pfam" id="PF07715"/>
    </source>
</evidence>
<evidence type="ECO:0000256" key="7">
    <source>
        <dbReference type="ARBA" id="ARBA00023237"/>
    </source>
</evidence>
<gene>
    <name evidence="10" type="ORF">QLS71_012120</name>
</gene>
<comment type="subcellular location">
    <subcellularLocation>
        <location evidence="1 8">Cell outer membrane</location>
        <topology evidence="1 8">Multi-pass membrane protein</topology>
    </subcellularLocation>
</comment>
<keyword evidence="7 8" id="KW-0998">Cell outer membrane</keyword>